<evidence type="ECO:0000256" key="7">
    <source>
        <dbReference type="SAM" id="Phobius"/>
    </source>
</evidence>
<feature type="transmembrane region" description="Helical" evidence="7">
    <location>
        <begin position="570"/>
        <end position="589"/>
    </location>
</feature>
<dbReference type="PANTHER" id="PTHR23501">
    <property type="entry name" value="MAJOR FACILITATOR SUPERFAMILY"/>
    <property type="match status" value="1"/>
</dbReference>
<dbReference type="SUPFAM" id="SSF103473">
    <property type="entry name" value="MFS general substrate transporter"/>
    <property type="match status" value="1"/>
</dbReference>
<feature type="transmembrane region" description="Helical" evidence="7">
    <location>
        <begin position="454"/>
        <end position="477"/>
    </location>
</feature>
<dbReference type="Proteomes" id="UP001446871">
    <property type="component" value="Unassembled WGS sequence"/>
</dbReference>
<dbReference type="PROSITE" id="PS50850">
    <property type="entry name" value="MFS"/>
    <property type="match status" value="1"/>
</dbReference>
<feature type="region of interest" description="Disordered" evidence="6">
    <location>
        <begin position="76"/>
        <end position="95"/>
    </location>
</feature>
<reference evidence="9 10" key="1">
    <citation type="submission" date="2023-01" db="EMBL/GenBank/DDBJ databases">
        <title>Analysis of 21 Apiospora genomes using comparative genomics revels a genus with tremendous synthesis potential of carbohydrate active enzymes and secondary metabolites.</title>
        <authorList>
            <person name="Sorensen T."/>
        </authorList>
    </citation>
    <scope>NUCLEOTIDE SEQUENCE [LARGE SCALE GENOMIC DNA]</scope>
    <source>
        <strain evidence="9 10">CBS 83171</strain>
    </source>
</reference>
<feature type="transmembrane region" description="Helical" evidence="7">
    <location>
        <begin position="403"/>
        <end position="421"/>
    </location>
</feature>
<dbReference type="CDD" id="cd17502">
    <property type="entry name" value="MFS_Azr1_MDR_like"/>
    <property type="match status" value="1"/>
</dbReference>
<keyword evidence="3 7" id="KW-0812">Transmembrane</keyword>
<dbReference type="PANTHER" id="PTHR23501:SF102">
    <property type="entry name" value="DRUG TRANSPORTER, PUTATIVE (AFU_ORTHOLOGUE AFUA_3G08530)-RELATED"/>
    <property type="match status" value="1"/>
</dbReference>
<comment type="subcellular location">
    <subcellularLocation>
        <location evidence="1">Membrane</location>
        <topology evidence="1">Multi-pass membrane protein</topology>
    </subcellularLocation>
</comment>
<evidence type="ECO:0000256" key="5">
    <source>
        <dbReference type="ARBA" id="ARBA00023136"/>
    </source>
</evidence>
<feature type="domain" description="Major facilitator superfamily (MFS) profile" evidence="8">
    <location>
        <begin position="104"/>
        <end position="594"/>
    </location>
</feature>
<comment type="caution">
    <text evidence="9">The sequence shown here is derived from an EMBL/GenBank/DDBJ whole genome shotgun (WGS) entry which is preliminary data.</text>
</comment>
<evidence type="ECO:0000256" key="2">
    <source>
        <dbReference type="ARBA" id="ARBA00007520"/>
    </source>
</evidence>
<feature type="transmembrane region" description="Helical" evidence="7">
    <location>
        <begin position="489"/>
        <end position="514"/>
    </location>
</feature>
<feature type="non-terminal residue" evidence="9">
    <location>
        <position position="644"/>
    </location>
</feature>
<accession>A0ABR1UPX1</accession>
<keyword evidence="10" id="KW-1185">Reference proteome</keyword>
<name>A0ABR1UPX1_9PEZI</name>
<dbReference type="InterPro" id="IPR020846">
    <property type="entry name" value="MFS_dom"/>
</dbReference>
<feature type="transmembrane region" description="Helical" evidence="7">
    <location>
        <begin position="428"/>
        <end position="448"/>
    </location>
</feature>
<evidence type="ECO:0000256" key="4">
    <source>
        <dbReference type="ARBA" id="ARBA00022989"/>
    </source>
</evidence>
<sequence length="644" mass="68168">MSAVETVTLRVNDLHRLDIPEPPRAAVSTLLSRRGSQHRPEPPGLAGEPDASDTSNSNIRSRRDPNASPVLAVETATATSSNQHHHDASEEPRTRPPAATILLTMVPLCLSVLLSALDLTITTPAIPSITSTFGSASGYVWIGSAFSLAMTAVTPVWATVADIWGRKPVMLAAQAVFFGGSLLCARAPTMTAVIAGRAVQGVGASGMGTMVNTIICDTFSMRDRGLYLAVTSIVWAVGSAVGPVIGGIFTTKLDWRWCFYINLPIGAVVFLVIAVFLNLPSPRTPVLAGLQAIDWAGSLLIVGAALMVLLGLEFGNVTFPWSSATVICLLAFGAAAVGLFVVNEWKLAANPIIPLRLFRDRSSVASYAVFSCGNYVLTSLAFYLPLYSQSVLGADALTSGVHLIPLIVSCSLAAAATGALIQKTGRYLPCMYVAQVLLALGTGLVIYLKFGEPLTKLVIFQVLVGMGVGMNMEPPLLAAQAAASKIDTAVVIATMGFIRNIATSIAIVVGGVIFQNRMNDQYEGLVAEVGEQVAAGFKGDQASANVELIGSLSMHNQEAVRRVYFDSFRAVWIMCVVVAGLSLLANLFVRAHHLSAETQVVVLGVDRVTEEERNRQDSHDLPGENVGSQSVELSEIAAGQVRLR</sequence>
<dbReference type="InterPro" id="IPR011701">
    <property type="entry name" value="MFS"/>
</dbReference>
<organism evidence="9 10">
    <name type="scientific">Apiospora saccharicola</name>
    <dbReference type="NCBI Taxonomy" id="335842"/>
    <lineage>
        <taxon>Eukaryota</taxon>
        <taxon>Fungi</taxon>
        <taxon>Dikarya</taxon>
        <taxon>Ascomycota</taxon>
        <taxon>Pezizomycotina</taxon>
        <taxon>Sordariomycetes</taxon>
        <taxon>Xylariomycetidae</taxon>
        <taxon>Amphisphaeriales</taxon>
        <taxon>Apiosporaceae</taxon>
        <taxon>Apiospora</taxon>
    </lineage>
</organism>
<feature type="transmembrane region" description="Helical" evidence="7">
    <location>
        <begin position="364"/>
        <end position="383"/>
    </location>
</feature>
<dbReference type="Pfam" id="PF07690">
    <property type="entry name" value="MFS_1"/>
    <property type="match status" value="1"/>
</dbReference>
<feature type="transmembrane region" description="Helical" evidence="7">
    <location>
        <begin position="138"/>
        <end position="157"/>
    </location>
</feature>
<proteinExistence type="inferred from homology"/>
<feature type="transmembrane region" description="Helical" evidence="7">
    <location>
        <begin position="324"/>
        <end position="343"/>
    </location>
</feature>
<dbReference type="Gene3D" id="1.20.1720.10">
    <property type="entry name" value="Multidrug resistance protein D"/>
    <property type="match status" value="1"/>
</dbReference>
<evidence type="ECO:0000259" key="8">
    <source>
        <dbReference type="PROSITE" id="PS50850"/>
    </source>
</evidence>
<evidence type="ECO:0000256" key="1">
    <source>
        <dbReference type="ARBA" id="ARBA00004141"/>
    </source>
</evidence>
<feature type="region of interest" description="Disordered" evidence="6">
    <location>
        <begin position="23"/>
        <end position="69"/>
    </location>
</feature>
<dbReference type="Gene3D" id="1.20.1250.20">
    <property type="entry name" value="MFS general substrate transporter like domains"/>
    <property type="match status" value="1"/>
</dbReference>
<keyword evidence="4 7" id="KW-1133">Transmembrane helix</keyword>
<evidence type="ECO:0000313" key="9">
    <source>
        <dbReference type="EMBL" id="KAK8060976.1"/>
    </source>
</evidence>
<feature type="transmembrane region" description="Helical" evidence="7">
    <location>
        <begin position="227"/>
        <end position="249"/>
    </location>
</feature>
<keyword evidence="5 7" id="KW-0472">Membrane</keyword>
<evidence type="ECO:0000256" key="6">
    <source>
        <dbReference type="SAM" id="MobiDB-lite"/>
    </source>
</evidence>
<evidence type="ECO:0000256" key="3">
    <source>
        <dbReference type="ARBA" id="ARBA00022692"/>
    </source>
</evidence>
<evidence type="ECO:0000313" key="10">
    <source>
        <dbReference type="Proteomes" id="UP001446871"/>
    </source>
</evidence>
<feature type="transmembrane region" description="Helical" evidence="7">
    <location>
        <begin position="261"/>
        <end position="280"/>
    </location>
</feature>
<dbReference type="PRINTS" id="PR01036">
    <property type="entry name" value="TCRTETB"/>
</dbReference>
<feature type="compositionally biased region" description="Basic and acidic residues" evidence="6">
    <location>
        <begin position="84"/>
        <end position="94"/>
    </location>
</feature>
<gene>
    <name evidence="9" type="ORF">PG996_010906</name>
</gene>
<feature type="transmembrane region" description="Helical" evidence="7">
    <location>
        <begin position="292"/>
        <end position="312"/>
    </location>
</feature>
<protein>
    <recommendedName>
        <fullName evidence="8">Major facilitator superfamily (MFS) profile domain-containing protein</fullName>
    </recommendedName>
</protein>
<feature type="transmembrane region" description="Helical" evidence="7">
    <location>
        <begin position="101"/>
        <end position="126"/>
    </location>
</feature>
<comment type="similarity">
    <text evidence="2">Belongs to the major facilitator superfamily. TCR/Tet family.</text>
</comment>
<dbReference type="EMBL" id="JAQQWM010000006">
    <property type="protein sequence ID" value="KAK8060976.1"/>
    <property type="molecule type" value="Genomic_DNA"/>
</dbReference>
<dbReference type="InterPro" id="IPR036259">
    <property type="entry name" value="MFS_trans_sf"/>
</dbReference>